<feature type="region of interest" description="Disordered" evidence="1">
    <location>
        <begin position="1"/>
        <end position="23"/>
    </location>
</feature>
<reference evidence="3" key="1">
    <citation type="submission" date="2019-03" db="EMBL/GenBank/DDBJ databases">
        <title>Aquabacterium pictum sp.nov., the first bacteriochlorophyll a-containing freshwater bacterium in the genus Aquabacterium of the class Betaproteobacteria.</title>
        <authorList>
            <person name="Hirose S."/>
            <person name="Tank M."/>
            <person name="Hara E."/>
            <person name="Tamaki H."/>
            <person name="Takaichi S."/>
            <person name="Haruta S."/>
            <person name="Hanada S."/>
        </authorList>
    </citation>
    <scope>NUCLEOTIDE SEQUENCE [LARGE SCALE GENOMIC DNA]</scope>
    <source>
        <strain evidence="3">W35</strain>
    </source>
</reference>
<organism evidence="2 3">
    <name type="scientific">Pseudaquabacterium pictum</name>
    <dbReference type="NCBI Taxonomy" id="2315236"/>
    <lineage>
        <taxon>Bacteria</taxon>
        <taxon>Pseudomonadati</taxon>
        <taxon>Pseudomonadota</taxon>
        <taxon>Betaproteobacteria</taxon>
        <taxon>Burkholderiales</taxon>
        <taxon>Sphaerotilaceae</taxon>
        <taxon>Pseudaquabacterium</taxon>
    </lineage>
</organism>
<accession>A0A480AQR5</accession>
<feature type="compositionally biased region" description="Low complexity" evidence="1">
    <location>
        <begin position="11"/>
        <end position="21"/>
    </location>
</feature>
<dbReference type="EMBL" id="BJCL01000003">
    <property type="protein sequence ID" value="GCL62627.1"/>
    <property type="molecule type" value="Genomic_DNA"/>
</dbReference>
<dbReference type="AlphaFoldDB" id="A0A480AQR5"/>
<comment type="caution">
    <text evidence="2">The sequence shown here is derived from an EMBL/GenBank/DDBJ whole genome shotgun (WGS) entry which is preliminary data.</text>
</comment>
<protein>
    <recommendedName>
        <fullName evidence="4">Carboxypeptidase regulatory-like domain-containing protein</fullName>
    </recommendedName>
</protein>
<keyword evidence="3" id="KW-1185">Reference proteome</keyword>
<evidence type="ECO:0008006" key="4">
    <source>
        <dbReference type="Google" id="ProtNLM"/>
    </source>
</evidence>
<sequence length="805" mass="82795">MLIGCGGGAGDSPSPAPDAAPVATPPSLSGVAAVGAAVGEATITLTDATGRTLTTTADAGGRYRFDDVTGLVAPYQIQATGALGEAMVTLHALVASAPSGAVVANVTPLTNAIAALVAPTDLPTAMTAAQLQALSPAAIAQAGERVAAVIAPLVGALGLGNGFDPLTTPFNADGTGADRLLDHLDVAVAPGTVALSNKMALASDGRSTADSASTLVKGATSVPAPVSTEASDTNNFDELAQRLQGCFAIPAGQRLVVSNGSGTLHSACAGIASADYLHNGQPFMHRFAGALNSATQDGATYSRPIVRLRISALPERMAVNLNFKDSTGAGYTRPEVIERQADGRWLLVGNRRAFNGYAEAQATYLNDLTPNTSYNNLNTSRVDTGFRLAFDPRVSFDTSGRITYNGLDLSSSSGFSDSSWAAIRATLAADQRMVGCVIVRGPGEKVGAKWSGIHPNGLLLKRPTGSTVQDYLAIDTIVSDGWRAAIDATTVAADGSVAAPAAGGQTNICGAGTTVTSSSSYVVDAQALGARLNALNGRTADASIAGRDVAWNTSARYARMAPTGSVKSALEANPPLTFEVFDTDGKLRAVMQSRFLGRLPEANLARAYVESRQVPEFSTDSLRRYLDFDGSTDSVNQTVTGSVTLDWTTPRGAFGADRIGLYAEVYRATPGVGIRGPLSRAWDGTATTSSLWTSDAELAAQLDAIPGANFYWWNGAFAVAPATSGCSSTPLVSTSGVNVARSATQVGASASYGGTLFGKDALATACLGAGSHALVYRELFFRTYTDQNVRLYVATANRALRAPAP</sequence>
<gene>
    <name evidence="2" type="ORF">AQPW35_17080</name>
</gene>
<name>A0A480AQR5_9BURK</name>
<evidence type="ECO:0000256" key="1">
    <source>
        <dbReference type="SAM" id="MobiDB-lite"/>
    </source>
</evidence>
<dbReference type="Proteomes" id="UP000301751">
    <property type="component" value="Unassembled WGS sequence"/>
</dbReference>
<feature type="compositionally biased region" description="Gly residues" evidence="1">
    <location>
        <begin position="1"/>
        <end position="10"/>
    </location>
</feature>
<proteinExistence type="predicted"/>
<evidence type="ECO:0000313" key="2">
    <source>
        <dbReference type="EMBL" id="GCL62627.1"/>
    </source>
</evidence>
<evidence type="ECO:0000313" key="3">
    <source>
        <dbReference type="Proteomes" id="UP000301751"/>
    </source>
</evidence>